<gene>
    <name evidence="3" type="ORF">PLEPLA_LOCUS48646</name>
</gene>
<feature type="signal peptide" evidence="2">
    <location>
        <begin position="1"/>
        <end position="19"/>
    </location>
</feature>
<keyword evidence="2" id="KW-0732">Signal</keyword>
<feature type="chain" id="PRO_5040311957" evidence="2">
    <location>
        <begin position="20"/>
        <end position="187"/>
    </location>
</feature>
<feature type="region of interest" description="Disordered" evidence="1">
    <location>
        <begin position="38"/>
        <end position="95"/>
    </location>
</feature>
<evidence type="ECO:0000256" key="2">
    <source>
        <dbReference type="SAM" id="SignalP"/>
    </source>
</evidence>
<proteinExistence type="predicted"/>
<evidence type="ECO:0000256" key="1">
    <source>
        <dbReference type="SAM" id="MobiDB-lite"/>
    </source>
</evidence>
<accession>A0A9N7W0H6</accession>
<dbReference type="EMBL" id="CADEAL010004493">
    <property type="protein sequence ID" value="CAB1460774.1"/>
    <property type="molecule type" value="Genomic_DNA"/>
</dbReference>
<evidence type="ECO:0000313" key="4">
    <source>
        <dbReference type="Proteomes" id="UP001153269"/>
    </source>
</evidence>
<feature type="compositionally biased region" description="Basic and acidic residues" evidence="1">
    <location>
        <begin position="51"/>
        <end position="72"/>
    </location>
</feature>
<dbReference type="AlphaFoldDB" id="A0A9N7W0H6"/>
<evidence type="ECO:0000313" key="3">
    <source>
        <dbReference type="EMBL" id="CAB1460774.1"/>
    </source>
</evidence>
<protein>
    <submittedName>
        <fullName evidence="3">Uncharacterized protein</fullName>
    </submittedName>
</protein>
<organism evidence="3 4">
    <name type="scientific">Pleuronectes platessa</name>
    <name type="common">European plaice</name>
    <dbReference type="NCBI Taxonomy" id="8262"/>
    <lineage>
        <taxon>Eukaryota</taxon>
        <taxon>Metazoa</taxon>
        <taxon>Chordata</taxon>
        <taxon>Craniata</taxon>
        <taxon>Vertebrata</taxon>
        <taxon>Euteleostomi</taxon>
        <taxon>Actinopterygii</taxon>
        <taxon>Neopterygii</taxon>
        <taxon>Teleostei</taxon>
        <taxon>Neoteleostei</taxon>
        <taxon>Acanthomorphata</taxon>
        <taxon>Carangaria</taxon>
        <taxon>Pleuronectiformes</taxon>
        <taxon>Pleuronectoidei</taxon>
        <taxon>Pleuronectidae</taxon>
        <taxon>Pleuronectes</taxon>
    </lineage>
</organism>
<reference evidence="3" key="1">
    <citation type="submission" date="2020-03" db="EMBL/GenBank/DDBJ databases">
        <authorList>
            <person name="Weist P."/>
        </authorList>
    </citation>
    <scope>NUCLEOTIDE SEQUENCE</scope>
</reference>
<sequence>MCALLLLLLSGRRPHNVPGDHPSEARSLLALGSRDLGRKGTIKPKAAGEYFRSRDENPQARVSDRPPRERSSTRPARSRALHTEESSADLAGPGSRCASEAQAIRLKGAGRPRVGVRVKFQGRRADEGQGYGQCCGFTGSDWAPVSDTGAAGITPENHYYTLTHTQACPDVKATSGLFNFSLRRTRH</sequence>
<comment type="caution">
    <text evidence="3">The sequence shown here is derived from an EMBL/GenBank/DDBJ whole genome shotgun (WGS) entry which is preliminary data.</text>
</comment>
<name>A0A9N7W0H6_PLEPL</name>
<dbReference type="Proteomes" id="UP001153269">
    <property type="component" value="Unassembled WGS sequence"/>
</dbReference>
<keyword evidence="4" id="KW-1185">Reference proteome</keyword>